<dbReference type="AlphaFoldDB" id="A0AA37UKR0"/>
<evidence type="ECO:0000256" key="6">
    <source>
        <dbReference type="ARBA" id="ARBA00023125"/>
    </source>
</evidence>
<evidence type="ECO:0000313" key="9">
    <source>
        <dbReference type="EMBL" id="GMA26976.1"/>
    </source>
</evidence>
<evidence type="ECO:0000256" key="4">
    <source>
        <dbReference type="ARBA" id="ARBA00022801"/>
    </source>
</evidence>
<dbReference type="InterPro" id="IPR003738">
    <property type="entry name" value="SRAP"/>
</dbReference>
<evidence type="ECO:0000256" key="1">
    <source>
        <dbReference type="ARBA" id="ARBA00008136"/>
    </source>
</evidence>
<evidence type="ECO:0000256" key="5">
    <source>
        <dbReference type="ARBA" id="ARBA00023124"/>
    </source>
</evidence>
<dbReference type="PANTHER" id="PTHR13604">
    <property type="entry name" value="DC12-RELATED"/>
    <property type="match status" value="1"/>
</dbReference>
<keyword evidence="10" id="KW-1185">Reference proteome</keyword>
<evidence type="ECO:0000256" key="8">
    <source>
        <dbReference type="RuleBase" id="RU364100"/>
    </source>
</evidence>
<proteinExistence type="inferred from homology"/>
<keyword evidence="5" id="KW-0190">Covalent protein-DNA linkage</keyword>
<keyword evidence="4 8" id="KW-0378">Hydrolase</keyword>
<evidence type="ECO:0000313" key="10">
    <source>
        <dbReference type="Proteomes" id="UP001157160"/>
    </source>
</evidence>
<keyword evidence="2 8" id="KW-0645">Protease</keyword>
<dbReference type="EC" id="3.4.-.-" evidence="8"/>
<keyword evidence="7" id="KW-0456">Lyase</keyword>
<dbReference type="InterPro" id="IPR036590">
    <property type="entry name" value="SRAP-like"/>
</dbReference>
<evidence type="ECO:0000256" key="7">
    <source>
        <dbReference type="ARBA" id="ARBA00023239"/>
    </source>
</evidence>
<dbReference type="GO" id="GO:0006508">
    <property type="term" value="P:proteolysis"/>
    <property type="evidence" value="ECO:0007669"/>
    <property type="project" value="UniProtKB-KW"/>
</dbReference>
<reference evidence="9 10" key="1">
    <citation type="journal article" date="2014" name="Int. J. Syst. Evol. Microbiol.">
        <title>Complete genome sequence of Corynebacterium casei LMG S-19264T (=DSM 44701T), isolated from a smear-ripened cheese.</title>
        <authorList>
            <consortium name="US DOE Joint Genome Institute (JGI-PGF)"/>
            <person name="Walter F."/>
            <person name="Albersmeier A."/>
            <person name="Kalinowski J."/>
            <person name="Ruckert C."/>
        </authorList>
    </citation>
    <scope>NUCLEOTIDE SEQUENCE [LARGE SCALE GENOMIC DNA]</scope>
    <source>
        <strain evidence="9 10">NBRC 112289</strain>
    </source>
</reference>
<dbReference type="PANTHER" id="PTHR13604:SF0">
    <property type="entry name" value="ABASIC SITE PROCESSING PROTEIN HMCES"/>
    <property type="match status" value="1"/>
</dbReference>
<dbReference type="Proteomes" id="UP001157160">
    <property type="component" value="Unassembled WGS sequence"/>
</dbReference>
<comment type="similarity">
    <text evidence="1 8">Belongs to the SOS response-associated peptidase family.</text>
</comment>
<evidence type="ECO:0000256" key="2">
    <source>
        <dbReference type="ARBA" id="ARBA00022670"/>
    </source>
</evidence>
<protein>
    <recommendedName>
        <fullName evidence="8">Abasic site processing protein</fullName>
        <ecNumber evidence="8">3.4.-.-</ecNumber>
    </recommendedName>
</protein>
<dbReference type="Pfam" id="PF02586">
    <property type="entry name" value="SRAP"/>
    <property type="match status" value="1"/>
</dbReference>
<dbReference type="GO" id="GO:0003697">
    <property type="term" value="F:single-stranded DNA binding"/>
    <property type="evidence" value="ECO:0007669"/>
    <property type="project" value="InterPro"/>
</dbReference>
<dbReference type="SUPFAM" id="SSF143081">
    <property type="entry name" value="BB1717-like"/>
    <property type="match status" value="1"/>
</dbReference>
<organism evidence="9 10">
    <name type="scientific">Arenivirga flava</name>
    <dbReference type="NCBI Taxonomy" id="1930060"/>
    <lineage>
        <taxon>Bacteria</taxon>
        <taxon>Bacillati</taxon>
        <taxon>Actinomycetota</taxon>
        <taxon>Actinomycetes</taxon>
        <taxon>Micrococcales</taxon>
        <taxon>Microbacteriaceae</taxon>
        <taxon>Arenivirga</taxon>
    </lineage>
</organism>
<dbReference type="GO" id="GO:0106300">
    <property type="term" value="P:protein-DNA covalent cross-linking repair"/>
    <property type="evidence" value="ECO:0007669"/>
    <property type="project" value="InterPro"/>
</dbReference>
<name>A0AA37UKR0_9MICO</name>
<keyword evidence="6" id="KW-0238">DNA-binding</keyword>
<accession>A0AA37UKR0</accession>
<dbReference type="RefSeq" id="WP_284229179.1">
    <property type="nucleotide sequence ID" value="NZ_BSUL01000001.1"/>
</dbReference>
<keyword evidence="3" id="KW-0227">DNA damage</keyword>
<dbReference type="GO" id="GO:0016829">
    <property type="term" value="F:lyase activity"/>
    <property type="evidence" value="ECO:0007669"/>
    <property type="project" value="UniProtKB-KW"/>
</dbReference>
<dbReference type="EMBL" id="BSUL01000001">
    <property type="protein sequence ID" value="GMA26976.1"/>
    <property type="molecule type" value="Genomic_DNA"/>
</dbReference>
<comment type="caution">
    <text evidence="9">The sequence shown here is derived from an EMBL/GenBank/DDBJ whole genome shotgun (WGS) entry which is preliminary data.</text>
</comment>
<evidence type="ECO:0000256" key="3">
    <source>
        <dbReference type="ARBA" id="ARBA00022763"/>
    </source>
</evidence>
<dbReference type="Gene3D" id="3.90.1680.10">
    <property type="entry name" value="SOS response associated peptidase-like"/>
    <property type="match status" value="1"/>
</dbReference>
<sequence length="233" mass="25389">MCGRFAIDGDMNELLEAFVAEHGIEALADWPATLSIAPTDEIPIVRDRVAEGGLRREIALARWGLRTAWKKGPARPLINARLETAAEKPTFRRAFAERRCVVPMSGYFEWLEEDGGKQPYWVHGDGLLVAAAIAEHVRQDDGSWLLTAAVLTCEAVDGAGAVHERMPVFLTADAREAWLAPGRLEDAAAMTGLIGASAVEVAAGITSHAVDRRINRVADPSIRHDPRVLDPIR</sequence>
<dbReference type="GO" id="GO:0008233">
    <property type="term" value="F:peptidase activity"/>
    <property type="evidence" value="ECO:0007669"/>
    <property type="project" value="UniProtKB-KW"/>
</dbReference>
<gene>
    <name evidence="9" type="ORF">GCM10025874_02290</name>
</gene>